<keyword evidence="2" id="KW-1185">Reference proteome</keyword>
<evidence type="ECO:0000313" key="2">
    <source>
        <dbReference type="Proteomes" id="UP001589887"/>
    </source>
</evidence>
<evidence type="ECO:0000313" key="1">
    <source>
        <dbReference type="EMBL" id="MFC0843498.1"/>
    </source>
</evidence>
<dbReference type="EMBL" id="JBHMQV010000007">
    <property type="protein sequence ID" value="MFC0843498.1"/>
    <property type="molecule type" value="Genomic_DNA"/>
</dbReference>
<gene>
    <name evidence="1" type="ORF">ACFH04_07085</name>
</gene>
<evidence type="ECO:0008006" key="3">
    <source>
        <dbReference type="Google" id="ProtNLM"/>
    </source>
</evidence>
<dbReference type="RefSeq" id="WP_190093067.1">
    <property type="nucleotide sequence ID" value="NZ_JBHMQV010000007.1"/>
</dbReference>
<organism evidence="1 2">
    <name type="scientific">Streptomyces noboritoensis</name>
    <dbReference type="NCBI Taxonomy" id="67337"/>
    <lineage>
        <taxon>Bacteria</taxon>
        <taxon>Bacillati</taxon>
        <taxon>Actinomycetota</taxon>
        <taxon>Actinomycetes</taxon>
        <taxon>Kitasatosporales</taxon>
        <taxon>Streptomycetaceae</taxon>
        <taxon>Streptomyces</taxon>
    </lineage>
</organism>
<dbReference type="Gene3D" id="3.40.50.20">
    <property type="match status" value="1"/>
</dbReference>
<dbReference type="Gene3D" id="3.30.470.20">
    <property type="entry name" value="ATP-grasp fold, B domain"/>
    <property type="match status" value="1"/>
</dbReference>
<comment type="caution">
    <text evidence="1">The sequence shown here is derived from an EMBL/GenBank/DDBJ whole genome shotgun (WGS) entry which is preliminary data.</text>
</comment>
<accession>A0ABV6TCG8</accession>
<dbReference type="InterPro" id="IPR016185">
    <property type="entry name" value="PreATP-grasp_dom_sf"/>
</dbReference>
<sequence length="329" mass="35143">MDTDSLLAPRPYGADKEAPARRSVVVLHGGQYADSAAHSLMCARTVADAVTNLGGEAHLVESDGCAIPSLVDKLDSELEAILTIADVPRDAGTLQGLLNYLDIPYAGSGVAGCSTAALPVTVRRLLQAADVPVPPYGLVRPHASPHREAHRIMQEASSWSVCIQSLAPARRPAGPGDTAWTGPAFAAEPDALTDLLTLAAPHGPLMYESDIGGQTLWVAVIDDLEGQPHTLPVQEATPSLAPASKEILARARQLALRAQAALHLRGYSLHRFTRYQDTLLIWRGVQIHPDLSPTGRLFQIAEAHHGWTHPDFVNALLNTCVTDQSYEGL</sequence>
<name>A0ABV6TCG8_9ACTN</name>
<dbReference type="Proteomes" id="UP001589887">
    <property type="component" value="Unassembled WGS sequence"/>
</dbReference>
<proteinExistence type="predicted"/>
<reference evidence="1 2" key="1">
    <citation type="submission" date="2024-09" db="EMBL/GenBank/DDBJ databases">
        <authorList>
            <person name="Sun Q."/>
            <person name="Mori K."/>
        </authorList>
    </citation>
    <scope>NUCLEOTIDE SEQUENCE [LARGE SCALE GENOMIC DNA]</scope>
    <source>
        <strain evidence="1 2">JCM 4557</strain>
    </source>
</reference>
<dbReference type="SUPFAM" id="SSF52440">
    <property type="entry name" value="PreATP-grasp domain"/>
    <property type="match status" value="1"/>
</dbReference>
<protein>
    <recommendedName>
        <fullName evidence="3">ATP-grasp domain-containing protein</fullName>
    </recommendedName>
</protein>